<keyword evidence="1" id="KW-0812">Transmembrane</keyword>
<sequence>MEKTKFESLTTIAETAGVIALLAGAELALSSQISGIFIIIIGLATCFYAHSRKSPDVPFRAYSTLFSLCASVFVGAFKTAYTVELALVSGLLGYIITAIKLYLEADIHQNGE</sequence>
<evidence type="ECO:0000313" key="3">
    <source>
        <dbReference type="Proteomes" id="UP000253647"/>
    </source>
</evidence>
<organism evidence="2 3">
    <name type="scientific">Marinobacter nauticus</name>
    <name type="common">Marinobacter hydrocarbonoclasticus</name>
    <name type="synonym">Marinobacter aquaeolei</name>
    <dbReference type="NCBI Taxonomy" id="2743"/>
    <lineage>
        <taxon>Bacteria</taxon>
        <taxon>Pseudomonadati</taxon>
        <taxon>Pseudomonadota</taxon>
        <taxon>Gammaproteobacteria</taxon>
        <taxon>Pseudomonadales</taxon>
        <taxon>Marinobacteraceae</taxon>
        <taxon>Marinobacter</taxon>
    </lineage>
</organism>
<keyword evidence="1" id="KW-0472">Membrane</keyword>
<reference evidence="2 3" key="1">
    <citation type="submission" date="2018-07" db="EMBL/GenBank/DDBJ databases">
        <title>Freshwater and sediment microbial communities from various areas in North America, analyzing microbe dynamics in response to fracking.</title>
        <authorList>
            <person name="Lamendella R."/>
        </authorList>
    </citation>
    <scope>NUCLEOTIDE SEQUENCE [LARGE SCALE GENOMIC DNA]</scope>
    <source>
        <strain evidence="2 3">105B</strain>
    </source>
</reference>
<evidence type="ECO:0000313" key="2">
    <source>
        <dbReference type="EMBL" id="RCW63996.1"/>
    </source>
</evidence>
<proteinExistence type="predicted"/>
<protein>
    <submittedName>
        <fullName evidence="2">Uncharacterized protein</fullName>
    </submittedName>
</protein>
<gene>
    <name evidence="2" type="ORF">DET61_11637</name>
</gene>
<evidence type="ECO:0000256" key="1">
    <source>
        <dbReference type="SAM" id="Phobius"/>
    </source>
</evidence>
<comment type="caution">
    <text evidence="2">The sequence shown here is derived from an EMBL/GenBank/DDBJ whole genome shotgun (WGS) entry which is preliminary data.</text>
</comment>
<dbReference type="RefSeq" id="WP_114435116.1">
    <property type="nucleotide sequence ID" value="NZ_QPJI01000016.1"/>
</dbReference>
<feature type="transmembrane region" description="Helical" evidence="1">
    <location>
        <begin position="61"/>
        <end position="79"/>
    </location>
</feature>
<dbReference type="AlphaFoldDB" id="A0A368X9T2"/>
<accession>A0A368X9T2</accession>
<name>A0A368X9T2_MARNT</name>
<keyword evidence="1" id="KW-1133">Transmembrane helix</keyword>
<feature type="transmembrane region" description="Helical" evidence="1">
    <location>
        <begin position="27"/>
        <end position="49"/>
    </location>
</feature>
<feature type="transmembrane region" description="Helical" evidence="1">
    <location>
        <begin position="85"/>
        <end position="103"/>
    </location>
</feature>
<dbReference type="EMBL" id="QPJI01000016">
    <property type="protein sequence ID" value="RCW63996.1"/>
    <property type="molecule type" value="Genomic_DNA"/>
</dbReference>
<dbReference type="Proteomes" id="UP000253647">
    <property type="component" value="Unassembled WGS sequence"/>
</dbReference>